<evidence type="ECO:0000313" key="6">
    <source>
        <dbReference type="EMBL" id="RWX46919.1"/>
    </source>
</evidence>
<accession>A0A3S3QKF7</accession>
<feature type="transmembrane region" description="Helical" evidence="5">
    <location>
        <begin position="112"/>
        <end position="133"/>
    </location>
</feature>
<feature type="transmembrane region" description="Helical" evidence="5">
    <location>
        <begin position="7"/>
        <end position="29"/>
    </location>
</feature>
<reference evidence="6 7" key="1">
    <citation type="submission" date="2017-01" db="EMBL/GenBank/DDBJ databases">
        <title>The cable genome- insights into the physiology and evolution of filamentous bacteria capable of sulfide oxidation via long distance electron transfer.</title>
        <authorList>
            <person name="Schreiber L."/>
            <person name="Bjerg J.T."/>
            <person name="Boggild A."/>
            <person name="Van De Vossenberg J."/>
            <person name="Meysman F."/>
            <person name="Nielsen L.P."/>
            <person name="Schramm A."/>
            <person name="Kjeldsen K.U."/>
        </authorList>
    </citation>
    <scope>NUCLEOTIDE SEQUENCE [LARGE SCALE GENOMIC DNA]</scope>
    <source>
        <strain evidence="6">MCF</strain>
    </source>
</reference>
<dbReference type="PANTHER" id="PTHR30371">
    <property type="entry name" value="SEC-INDEPENDENT PROTEIN TRANSLOCASE PROTEIN TATC"/>
    <property type="match status" value="1"/>
</dbReference>
<dbReference type="InterPro" id="IPR002033">
    <property type="entry name" value="TatC"/>
</dbReference>
<dbReference type="GO" id="GO:0033281">
    <property type="term" value="C:TAT protein transport complex"/>
    <property type="evidence" value="ECO:0007669"/>
    <property type="project" value="TreeGrafter"/>
</dbReference>
<dbReference type="GO" id="GO:0043953">
    <property type="term" value="P:protein transport by the Tat complex"/>
    <property type="evidence" value="ECO:0007669"/>
    <property type="project" value="TreeGrafter"/>
</dbReference>
<evidence type="ECO:0000313" key="7">
    <source>
        <dbReference type="Proteomes" id="UP000287853"/>
    </source>
</evidence>
<dbReference type="AlphaFoldDB" id="A0A3S3QKF7"/>
<sequence length="151" mass="16838">MLLPFSFISTFCFLGGAAFGYFVVFPPAFRFLISYSSEFLDPMPAVSEYFSLALRLLLAFGVIFELPVVMVFLAKLSIVDAPFLSKNRKYAFLIAFIIAAIVTPTPDVVNQLLMAGPLVVLYEISIVAVRFFVRKPLMKIEGEDTDETEEG</sequence>
<evidence type="ECO:0000256" key="3">
    <source>
        <dbReference type="ARBA" id="ARBA00022989"/>
    </source>
</evidence>
<evidence type="ECO:0000256" key="5">
    <source>
        <dbReference type="SAM" id="Phobius"/>
    </source>
</evidence>
<evidence type="ECO:0000256" key="1">
    <source>
        <dbReference type="ARBA" id="ARBA00004141"/>
    </source>
</evidence>
<dbReference type="Proteomes" id="UP000287853">
    <property type="component" value="Unassembled WGS sequence"/>
</dbReference>
<dbReference type="PROSITE" id="PS01218">
    <property type="entry name" value="TATC"/>
    <property type="match status" value="1"/>
</dbReference>
<evidence type="ECO:0000256" key="4">
    <source>
        <dbReference type="ARBA" id="ARBA00023136"/>
    </source>
</evidence>
<protein>
    <submittedName>
        <fullName evidence="6">Sec-independent protein translocase protein TatC</fullName>
    </submittedName>
</protein>
<organism evidence="6 7">
    <name type="scientific">Candidatus Electrothrix aarhusensis</name>
    <dbReference type="NCBI Taxonomy" id="1859131"/>
    <lineage>
        <taxon>Bacteria</taxon>
        <taxon>Pseudomonadati</taxon>
        <taxon>Thermodesulfobacteriota</taxon>
        <taxon>Desulfobulbia</taxon>
        <taxon>Desulfobulbales</taxon>
        <taxon>Desulfobulbaceae</taxon>
        <taxon>Candidatus Electrothrix</taxon>
    </lineage>
</organism>
<gene>
    <name evidence="6" type="ORF">H206_00230</name>
</gene>
<dbReference type="GO" id="GO:0065002">
    <property type="term" value="P:intracellular protein transmembrane transport"/>
    <property type="evidence" value="ECO:0007669"/>
    <property type="project" value="TreeGrafter"/>
</dbReference>
<name>A0A3S3QKF7_9BACT</name>
<proteinExistence type="predicted"/>
<dbReference type="InterPro" id="IPR019820">
    <property type="entry name" value="Sec-indep_translocase_CS"/>
</dbReference>
<keyword evidence="4 5" id="KW-0472">Membrane</keyword>
<evidence type="ECO:0000256" key="2">
    <source>
        <dbReference type="ARBA" id="ARBA00022692"/>
    </source>
</evidence>
<keyword evidence="2 5" id="KW-0812">Transmembrane</keyword>
<dbReference type="EMBL" id="MTKO01000046">
    <property type="protein sequence ID" value="RWX46919.1"/>
    <property type="molecule type" value="Genomic_DNA"/>
</dbReference>
<dbReference type="Pfam" id="PF00902">
    <property type="entry name" value="TatC"/>
    <property type="match status" value="1"/>
</dbReference>
<dbReference type="GO" id="GO:0009977">
    <property type="term" value="F:proton motive force dependent protein transmembrane transporter activity"/>
    <property type="evidence" value="ECO:0007669"/>
    <property type="project" value="TreeGrafter"/>
</dbReference>
<dbReference type="PANTHER" id="PTHR30371:SF0">
    <property type="entry name" value="SEC-INDEPENDENT PROTEIN TRANSLOCASE PROTEIN TATC, CHLOROPLASTIC-RELATED"/>
    <property type="match status" value="1"/>
</dbReference>
<comment type="caution">
    <text evidence="6">The sequence shown here is derived from an EMBL/GenBank/DDBJ whole genome shotgun (WGS) entry which is preliminary data.</text>
</comment>
<comment type="subcellular location">
    <subcellularLocation>
        <location evidence="1">Membrane</location>
        <topology evidence="1">Multi-pass membrane protein</topology>
    </subcellularLocation>
</comment>
<keyword evidence="7" id="KW-1185">Reference proteome</keyword>
<keyword evidence="3 5" id="KW-1133">Transmembrane helix</keyword>
<feature type="transmembrane region" description="Helical" evidence="5">
    <location>
        <begin position="90"/>
        <end position="106"/>
    </location>
</feature>
<feature type="transmembrane region" description="Helical" evidence="5">
    <location>
        <begin position="49"/>
        <end position="78"/>
    </location>
</feature>